<feature type="domain" description="Immunoglobulin V-set" evidence="13">
    <location>
        <begin position="35"/>
        <end position="118"/>
    </location>
</feature>
<evidence type="ECO:0000256" key="6">
    <source>
        <dbReference type="ARBA" id="ARBA00023136"/>
    </source>
</evidence>
<reference evidence="14 15" key="1">
    <citation type="submission" date="2023-09" db="EMBL/GenBank/DDBJ databases">
        <authorList>
            <person name="Wang M."/>
        </authorList>
    </citation>
    <scope>NUCLEOTIDE SEQUENCE [LARGE SCALE GENOMIC DNA]</scope>
    <source>
        <strain evidence="14">GT-2023</strain>
        <tissue evidence="14">Liver</tissue>
    </source>
</reference>
<keyword evidence="7" id="KW-1015">Disulfide bond</keyword>
<name>A0ABR3P0T3_9TELE</name>
<evidence type="ECO:0000256" key="12">
    <source>
        <dbReference type="SAM" id="SignalP"/>
    </source>
</evidence>
<dbReference type="Gene3D" id="2.60.40.10">
    <property type="entry name" value="Immunoglobulins"/>
    <property type="match status" value="1"/>
</dbReference>
<dbReference type="Proteomes" id="UP001558613">
    <property type="component" value="Unassembled WGS sequence"/>
</dbReference>
<gene>
    <name evidence="14" type="ORF">QQF64_001686</name>
</gene>
<keyword evidence="3 11" id="KW-0812">Transmembrane</keyword>
<evidence type="ECO:0000256" key="8">
    <source>
        <dbReference type="ARBA" id="ARBA00023170"/>
    </source>
</evidence>
<dbReference type="SUPFAM" id="SSF48726">
    <property type="entry name" value="Immunoglobulin"/>
    <property type="match status" value="1"/>
</dbReference>
<dbReference type="Pfam" id="PF07686">
    <property type="entry name" value="V-set"/>
    <property type="match status" value="1"/>
</dbReference>
<dbReference type="InterPro" id="IPR036179">
    <property type="entry name" value="Ig-like_dom_sf"/>
</dbReference>
<feature type="chain" id="PRO_5045555263" description="Immunoglobulin V-set domain-containing protein" evidence="12">
    <location>
        <begin position="28"/>
        <end position="193"/>
    </location>
</feature>
<accession>A0ABR3P0T3</accession>
<evidence type="ECO:0000313" key="15">
    <source>
        <dbReference type="Proteomes" id="UP001558613"/>
    </source>
</evidence>
<evidence type="ECO:0000256" key="9">
    <source>
        <dbReference type="ARBA" id="ARBA00023180"/>
    </source>
</evidence>
<evidence type="ECO:0000259" key="13">
    <source>
        <dbReference type="Pfam" id="PF07686"/>
    </source>
</evidence>
<keyword evidence="6 11" id="KW-0472">Membrane</keyword>
<evidence type="ECO:0000256" key="4">
    <source>
        <dbReference type="ARBA" id="ARBA00022729"/>
    </source>
</evidence>
<evidence type="ECO:0000313" key="14">
    <source>
        <dbReference type="EMBL" id="KAL1282883.1"/>
    </source>
</evidence>
<evidence type="ECO:0000256" key="3">
    <source>
        <dbReference type="ARBA" id="ARBA00022692"/>
    </source>
</evidence>
<dbReference type="PANTHER" id="PTHR25466">
    <property type="entry name" value="T-LYMPHOCYTE ACTIVATION ANTIGEN"/>
    <property type="match status" value="1"/>
</dbReference>
<evidence type="ECO:0000256" key="1">
    <source>
        <dbReference type="ARBA" id="ARBA00004251"/>
    </source>
</evidence>
<evidence type="ECO:0000256" key="5">
    <source>
        <dbReference type="ARBA" id="ARBA00022989"/>
    </source>
</evidence>
<keyword evidence="2" id="KW-1003">Cell membrane</keyword>
<keyword evidence="15" id="KW-1185">Reference proteome</keyword>
<evidence type="ECO:0000256" key="11">
    <source>
        <dbReference type="SAM" id="Phobius"/>
    </source>
</evidence>
<sequence length="193" mass="21634">MTFAPGTRSVCLRGFSAVLMLLSTCSCSDHADINVKAIAGQATSLPCKCPPNSPLYLVWQKVIGEQELVVNYYNDDDKEDKQTSPEYRNRTELKLTGNCSLVFHRVRLSDRGLYKCYYRTAPLRHDRIHLDVTEARRDIPEPEPDPDRSVQSTIVTSSVCGFLIVIAVAAVYVGITCRNRQRRTFIATSMGSI</sequence>
<keyword evidence="8" id="KW-0675">Receptor</keyword>
<dbReference type="InterPro" id="IPR013106">
    <property type="entry name" value="Ig_V-set"/>
</dbReference>
<evidence type="ECO:0000256" key="2">
    <source>
        <dbReference type="ARBA" id="ARBA00022475"/>
    </source>
</evidence>
<comment type="subcellular location">
    <subcellularLocation>
        <location evidence="1">Cell membrane</location>
        <topology evidence="1">Single-pass type I membrane protein</topology>
    </subcellularLocation>
</comment>
<organism evidence="14 15">
    <name type="scientific">Cirrhinus molitorella</name>
    <name type="common">mud carp</name>
    <dbReference type="NCBI Taxonomy" id="172907"/>
    <lineage>
        <taxon>Eukaryota</taxon>
        <taxon>Metazoa</taxon>
        <taxon>Chordata</taxon>
        <taxon>Craniata</taxon>
        <taxon>Vertebrata</taxon>
        <taxon>Euteleostomi</taxon>
        <taxon>Actinopterygii</taxon>
        <taxon>Neopterygii</taxon>
        <taxon>Teleostei</taxon>
        <taxon>Ostariophysi</taxon>
        <taxon>Cypriniformes</taxon>
        <taxon>Cyprinidae</taxon>
        <taxon>Labeoninae</taxon>
        <taxon>Labeonini</taxon>
        <taxon>Cirrhinus</taxon>
    </lineage>
</organism>
<dbReference type="InterPro" id="IPR051713">
    <property type="entry name" value="T-cell_Activation_Regulation"/>
</dbReference>
<keyword evidence="10" id="KW-0393">Immunoglobulin domain</keyword>
<keyword evidence="4 12" id="KW-0732">Signal</keyword>
<protein>
    <recommendedName>
        <fullName evidence="13">Immunoglobulin V-set domain-containing protein</fullName>
    </recommendedName>
</protein>
<feature type="signal peptide" evidence="12">
    <location>
        <begin position="1"/>
        <end position="27"/>
    </location>
</feature>
<comment type="caution">
    <text evidence="14">The sequence shown here is derived from an EMBL/GenBank/DDBJ whole genome shotgun (WGS) entry which is preliminary data.</text>
</comment>
<keyword evidence="9" id="KW-0325">Glycoprotein</keyword>
<dbReference type="PANTHER" id="PTHR25466:SF9">
    <property type="entry name" value="FIBRONECTIN TYPE-III DOMAIN-CONTAINING PROTEIN"/>
    <property type="match status" value="1"/>
</dbReference>
<dbReference type="EMBL" id="JAYMGO010000001">
    <property type="protein sequence ID" value="KAL1282883.1"/>
    <property type="molecule type" value="Genomic_DNA"/>
</dbReference>
<evidence type="ECO:0000256" key="7">
    <source>
        <dbReference type="ARBA" id="ARBA00023157"/>
    </source>
</evidence>
<dbReference type="InterPro" id="IPR013783">
    <property type="entry name" value="Ig-like_fold"/>
</dbReference>
<proteinExistence type="predicted"/>
<evidence type="ECO:0000256" key="10">
    <source>
        <dbReference type="ARBA" id="ARBA00023319"/>
    </source>
</evidence>
<keyword evidence="5 11" id="KW-1133">Transmembrane helix</keyword>
<feature type="transmembrane region" description="Helical" evidence="11">
    <location>
        <begin position="154"/>
        <end position="175"/>
    </location>
</feature>